<evidence type="ECO:0000313" key="10">
    <source>
        <dbReference type="EMBL" id="GAA0737712.1"/>
    </source>
</evidence>
<protein>
    <submittedName>
        <fullName evidence="10">Metal ABC transporter permease</fullName>
    </submittedName>
</protein>
<gene>
    <name evidence="10" type="ORF">GCM10009431_04890</name>
</gene>
<dbReference type="PANTHER" id="PTHR30477">
    <property type="entry name" value="ABC-TRANSPORTER METAL-BINDING PROTEIN"/>
    <property type="match status" value="1"/>
</dbReference>
<evidence type="ECO:0000256" key="2">
    <source>
        <dbReference type="ARBA" id="ARBA00008034"/>
    </source>
</evidence>
<evidence type="ECO:0000256" key="8">
    <source>
        <dbReference type="RuleBase" id="RU003943"/>
    </source>
</evidence>
<proteinExistence type="inferred from homology"/>
<evidence type="ECO:0000256" key="7">
    <source>
        <dbReference type="ARBA" id="ARBA00023136"/>
    </source>
</evidence>
<feature type="transmembrane region" description="Helical" evidence="9">
    <location>
        <begin position="170"/>
        <end position="190"/>
    </location>
</feature>
<comment type="similarity">
    <text evidence="2 8">Belongs to the ABC-3 integral membrane protein family.</text>
</comment>
<reference evidence="11" key="1">
    <citation type="journal article" date="2019" name="Int. J. Syst. Evol. Microbiol.">
        <title>The Global Catalogue of Microorganisms (GCM) 10K type strain sequencing project: providing services to taxonomists for standard genome sequencing and annotation.</title>
        <authorList>
            <consortium name="The Broad Institute Genomics Platform"/>
            <consortium name="The Broad Institute Genome Sequencing Center for Infectious Disease"/>
            <person name="Wu L."/>
            <person name="Ma J."/>
        </authorList>
    </citation>
    <scope>NUCLEOTIDE SEQUENCE [LARGE SCALE GENOMIC DNA]</scope>
    <source>
        <strain evidence="11">JCM 15976</strain>
    </source>
</reference>
<dbReference type="EMBL" id="BAAAGF010000001">
    <property type="protein sequence ID" value="GAA0737712.1"/>
    <property type="molecule type" value="Genomic_DNA"/>
</dbReference>
<keyword evidence="3 8" id="KW-0813">Transport</keyword>
<evidence type="ECO:0000313" key="11">
    <source>
        <dbReference type="Proteomes" id="UP001500736"/>
    </source>
</evidence>
<comment type="subcellular location">
    <subcellularLocation>
        <location evidence="1 8">Cell membrane</location>
        <topology evidence="1 8">Multi-pass membrane protein</topology>
    </subcellularLocation>
</comment>
<keyword evidence="4" id="KW-1003">Cell membrane</keyword>
<feature type="transmembrane region" description="Helical" evidence="9">
    <location>
        <begin position="144"/>
        <end position="163"/>
    </location>
</feature>
<keyword evidence="5 8" id="KW-0812">Transmembrane</keyword>
<dbReference type="InterPro" id="IPR037294">
    <property type="entry name" value="ABC_BtuC-like"/>
</dbReference>
<dbReference type="Proteomes" id="UP001500736">
    <property type="component" value="Unassembled WGS sequence"/>
</dbReference>
<dbReference type="SUPFAM" id="SSF81345">
    <property type="entry name" value="ABC transporter involved in vitamin B12 uptake, BtuC"/>
    <property type="match status" value="1"/>
</dbReference>
<keyword evidence="6 9" id="KW-1133">Transmembrane helix</keyword>
<feature type="transmembrane region" description="Helical" evidence="9">
    <location>
        <begin position="60"/>
        <end position="77"/>
    </location>
</feature>
<keyword evidence="11" id="KW-1185">Reference proteome</keyword>
<dbReference type="PANTHER" id="PTHR30477:SF8">
    <property type="entry name" value="METAL TRANSPORT SYSTEM MEMBRANE PROTEIN CT_070-RELATED"/>
    <property type="match status" value="1"/>
</dbReference>
<feature type="transmembrane region" description="Helical" evidence="9">
    <location>
        <begin position="89"/>
        <end position="107"/>
    </location>
</feature>
<dbReference type="Pfam" id="PF00950">
    <property type="entry name" value="ABC-3"/>
    <property type="match status" value="1"/>
</dbReference>
<dbReference type="InterPro" id="IPR001626">
    <property type="entry name" value="ABC_TroCD"/>
</dbReference>
<evidence type="ECO:0000256" key="9">
    <source>
        <dbReference type="SAM" id="Phobius"/>
    </source>
</evidence>
<evidence type="ECO:0000256" key="4">
    <source>
        <dbReference type="ARBA" id="ARBA00022475"/>
    </source>
</evidence>
<feature type="transmembrane region" description="Helical" evidence="9">
    <location>
        <begin position="256"/>
        <end position="276"/>
    </location>
</feature>
<comment type="caution">
    <text evidence="10">The sequence shown here is derived from an EMBL/GenBank/DDBJ whole genome shotgun (WGS) entry which is preliminary data.</text>
</comment>
<evidence type="ECO:0000256" key="6">
    <source>
        <dbReference type="ARBA" id="ARBA00022989"/>
    </source>
</evidence>
<feature type="transmembrane region" description="Helical" evidence="9">
    <location>
        <begin position="6"/>
        <end position="28"/>
    </location>
</feature>
<feature type="transmembrane region" description="Helical" evidence="9">
    <location>
        <begin position="37"/>
        <end position="54"/>
    </location>
</feature>
<dbReference type="Gene3D" id="1.10.3470.10">
    <property type="entry name" value="ABC transporter involved in vitamin B12 uptake, BtuC"/>
    <property type="match status" value="1"/>
</dbReference>
<organism evidence="10 11">
    <name type="scientific">Gaetbulibacter jejuensis</name>
    <dbReference type="NCBI Taxonomy" id="584607"/>
    <lineage>
        <taxon>Bacteria</taxon>
        <taxon>Pseudomonadati</taxon>
        <taxon>Bacteroidota</taxon>
        <taxon>Flavobacteriia</taxon>
        <taxon>Flavobacteriales</taxon>
        <taxon>Flavobacteriaceae</taxon>
        <taxon>Gaetbulibacter</taxon>
    </lineage>
</organism>
<feature type="transmembrane region" description="Helical" evidence="9">
    <location>
        <begin position="231"/>
        <end position="250"/>
    </location>
</feature>
<sequence length="386" mass="42028">MNSAQIEIQLIASLVAVACAIPGTFLVLRKMAMISDAISHSILPGIVIGFFITQDLNSPLLILLAAITGIITVVLVEHIQKTGLVKEDTAIGLVFPALFSIGVIMIAKNANDVHLDVDAVLLGELAFAPFDRLFIAGTDVGPKSLWIIGAILLITLGLLFAFFKELKISTFDAGLAASLGFSPALIHYGLMTVSSVTTVGAFDAVGAILVVALMIAPAAAAYLITTDLKKMLLLAIIFGVFSAISGYWFAHWLDASIAGSITTMLGLLFLIVYLFAPSKGLIAVMYREKQQRIEVSLLTFLLHLKNHDDIEERHVNHLNEHINWQKVRSKTVLDLAQKNNMIEINNKIVSLTSKGDEFTSKAIDYIITNEDAQIEDMKDDFFLFRG</sequence>
<keyword evidence="7 9" id="KW-0472">Membrane</keyword>
<evidence type="ECO:0000256" key="3">
    <source>
        <dbReference type="ARBA" id="ARBA00022448"/>
    </source>
</evidence>
<feature type="transmembrane region" description="Helical" evidence="9">
    <location>
        <begin position="202"/>
        <end position="224"/>
    </location>
</feature>
<evidence type="ECO:0000256" key="5">
    <source>
        <dbReference type="ARBA" id="ARBA00022692"/>
    </source>
</evidence>
<evidence type="ECO:0000256" key="1">
    <source>
        <dbReference type="ARBA" id="ARBA00004651"/>
    </source>
</evidence>
<dbReference type="RefSeq" id="WP_343796768.1">
    <property type="nucleotide sequence ID" value="NZ_BAAAGF010000001.1"/>
</dbReference>
<name>A0ABP3ULB9_9FLAO</name>
<dbReference type="CDD" id="cd06550">
    <property type="entry name" value="TM_ABC_iron-siderophores_like"/>
    <property type="match status" value="1"/>
</dbReference>
<accession>A0ABP3ULB9</accession>